<dbReference type="GO" id="GO:0006260">
    <property type="term" value="P:DNA replication"/>
    <property type="evidence" value="ECO:0007669"/>
    <property type="project" value="UniProtKB-UniRule"/>
</dbReference>
<sequence>MPRPKILKRSVAANPAIKSEIPVKKSTPEKTGKRKITEKENSAARNLTEKLEDEMEHMAFEDESVTMAQSAIENYFMQGKSANERMNTAKARRGRRAGNLEEDEEDDDSVSKMITEFTKCDLPSLRDYISDKDSSKFEKQLENLEEKEFPKWMIYLASGFNILLHGVGSKRQILTKFEEELSQYTYMRVDARKDGLNMKALLNAINENMNLNCPVKRSQTTISWARAIKRKMHGQQLILMIDNIEAPDWRNDQEALCELLENRESVKLIATVDHINSTFIWNSRQVASLFFVHVTVNTFEIPLQELMTGDSRLLGLDSRSNQSVHTMSSLDAFWKSLASNSQKLFRLFFQMYFDTKKPVKFWDLFNAAKDDFIASTDSALRTQLVEFKDHRVLKWTRGDDGNDQLSGIVELKLVTEFLESKNMPLDEKRDE</sequence>
<comment type="function">
    <text evidence="6">Component of the origin recognition complex (ORC) that binds origins of replication. DNA-binding is ATP-dependent. ORC is required to assemble the pre-replication complex necessary to initiate DNA replication.</text>
</comment>
<proteinExistence type="inferred from homology"/>
<organism evidence="10 11">
    <name type="scientific">Caenorhabditis nigoni</name>
    <dbReference type="NCBI Taxonomy" id="1611254"/>
    <lineage>
        <taxon>Eukaryota</taxon>
        <taxon>Metazoa</taxon>
        <taxon>Ecdysozoa</taxon>
        <taxon>Nematoda</taxon>
        <taxon>Chromadorea</taxon>
        <taxon>Rhabditida</taxon>
        <taxon>Rhabditina</taxon>
        <taxon>Rhabditomorpha</taxon>
        <taxon>Rhabditoidea</taxon>
        <taxon>Rhabditidae</taxon>
        <taxon>Peloderinae</taxon>
        <taxon>Caenorhabditis</taxon>
    </lineage>
</organism>
<keyword evidence="4 6" id="KW-0235">DNA replication</keyword>
<dbReference type="Proteomes" id="UP000230233">
    <property type="component" value="Chromosome II"/>
</dbReference>
<dbReference type="EMBL" id="PDUG01000002">
    <property type="protein sequence ID" value="PIC45915.1"/>
    <property type="molecule type" value="Genomic_DNA"/>
</dbReference>
<dbReference type="InterPro" id="IPR056773">
    <property type="entry name" value="WHD_ORC2"/>
</dbReference>
<dbReference type="PANTHER" id="PTHR14052">
    <property type="entry name" value="ORIGIN RECOGNITION COMPLEX SUBUNIT 2"/>
    <property type="match status" value="1"/>
</dbReference>
<evidence type="ECO:0000259" key="8">
    <source>
        <dbReference type="Pfam" id="PF04084"/>
    </source>
</evidence>
<comment type="subcellular location">
    <subcellularLocation>
        <location evidence="1 6">Nucleus</location>
    </subcellularLocation>
</comment>
<dbReference type="Pfam" id="PF24882">
    <property type="entry name" value="WHD_ORC2"/>
    <property type="match status" value="1"/>
</dbReference>
<name>A0A2G5V2A7_9PELO</name>
<dbReference type="OrthoDB" id="20198at2759"/>
<evidence type="ECO:0000256" key="3">
    <source>
        <dbReference type="ARBA" id="ARBA00019080"/>
    </source>
</evidence>
<evidence type="ECO:0000259" key="9">
    <source>
        <dbReference type="Pfam" id="PF24882"/>
    </source>
</evidence>
<gene>
    <name evidence="10" type="primary">Cni-orc-2</name>
    <name evidence="10" type="synonym">Cnig_chr_II.g5778</name>
    <name evidence="10" type="ORF">B9Z55_005778</name>
</gene>
<dbReference type="GO" id="GO:0005664">
    <property type="term" value="C:nuclear origin of replication recognition complex"/>
    <property type="evidence" value="ECO:0007669"/>
    <property type="project" value="UniProtKB-UniRule"/>
</dbReference>
<feature type="compositionally biased region" description="Basic and acidic residues" evidence="7">
    <location>
        <begin position="21"/>
        <end position="46"/>
    </location>
</feature>
<feature type="domain" description="Origin recognition complex subunit 2 RecA-like" evidence="8">
    <location>
        <begin position="139"/>
        <end position="293"/>
    </location>
</feature>
<comment type="caution">
    <text evidence="10">The sequence shown here is derived from an EMBL/GenBank/DDBJ whole genome shotgun (WGS) entry which is preliminary data.</text>
</comment>
<dbReference type="GO" id="GO:0003688">
    <property type="term" value="F:DNA replication origin binding"/>
    <property type="evidence" value="ECO:0007669"/>
    <property type="project" value="UniProtKB-UniRule"/>
</dbReference>
<evidence type="ECO:0000256" key="6">
    <source>
        <dbReference type="RuleBase" id="RU368084"/>
    </source>
</evidence>
<dbReference type="STRING" id="1611254.A0A2G5V2A7"/>
<keyword evidence="11" id="KW-1185">Reference proteome</keyword>
<dbReference type="AlphaFoldDB" id="A0A2G5V2A7"/>
<evidence type="ECO:0000313" key="11">
    <source>
        <dbReference type="Proteomes" id="UP000230233"/>
    </source>
</evidence>
<comment type="subunit">
    <text evidence="6">Component of the origin recognition complex (ORC).</text>
</comment>
<feature type="region of interest" description="Disordered" evidence="7">
    <location>
        <begin position="86"/>
        <end position="109"/>
    </location>
</feature>
<evidence type="ECO:0000256" key="4">
    <source>
        <dbReference type="ARBA" id="ARBA00022705"/>
    </source>
</evidence>
<evidence type="ECO:0000256" key="5">
    <source>
        <dbReference type="ARBA" id="ARBA00023242"/>
    </source>
</evidence>
<protein>
    <recommendedName>
        <fullName evidence="3 6">Origin recognition complex subunit 2</fullName>
    </recommendedName>
</protein>
<evidence type="ECO:0000313" key="10">
    <source>
        <dbReference type="EMBL" id="PIC45915.1"/>
    </source>
</evidence>
<accession>A0A2G5V2A7</accession>
<evidence type="ECO:0000256" key="7">
    <source>
        <dbReference type="SAM" id="MobiDB-lite"/>
    </source>
</evidence>
<dbReference type="Pfam" id="PF04084">
    <property type="entry name" value="RecA-like_ORC2"/>
    <property type="match status" value="1"/>
</dbReference>
<evidence type="ECO:0000256" key="2">
    <source>
        <dbReference type="ARBA" id="ARBA00007421"/>
    </source>
</evidence>
<dbReference type="InterPro" id="IPR007220">
    <property type="entry name" value="ORC2"/>
</dbReference>
<feature type="region of interest" description="Disordered" evidence="7">
    <location>
        <begin position="1"/>
        <end position="46"/>
    </location>
</feature>
<dbReference type="InterPro" id="IPR056772">
    <property type="entry name" value="RecA-like_ORC2"/>
</dbReference>
<keyword evidence="5 6" id="KW-0539">Nucleus</keyword>
<evidence type="ECO:0000256" key="1">
    <source>
        <dbReference type="ARBA" id="ARBA00004123"/>
    </source>
</evidence>
<comment type="similarity">
    <text evidence="2 6">Belongs to the ORC2 family.</text>
</comment>
<dbReference type="PANTHER" id="PTHR14052:SF0">
    <property type="entry name" value="ORIGIN RECOGNITION COMPLEX SUBUNIT 2"/>
    <property type="match status" value="1"/>
</dbReference>
<feature type="domain" description="Origin recognition complex subunit 2 winged-helix" evidence="9">
    <location>
        <begin position="359"/>
        <end position="405"/>
    </location>
</feature>
<reference evidence="11" key="1">
    <citation type="submission" date="2017-10" db="EMBL/GenBank/DDBJ databases">
        <title>Rapid genome shrinkage in a self-fertile nematode reveals novel sperm competition proteins.</title>
        <authorList>
            <person name="Yin D."/>
            <person name="Schwarz E.M."/>
            <person name="Thomas C.G."/>
            <person name="Felde R.L."/>
            <person name="Korf I.F."/>
            <person name="Cutter A.D."/>
            <person name="Schartner C.M."/>
            <person name="Ralston E.J."/>
            <person name="Meyer B.J."/>
            <person name="Haag E.S."/>
        </authorList>
    </citation>
    <scope>NUCLEOTIDE SEQUENCE [LARGE SCALE GENOMIC DNA]</scope>
    <source>
        <strain evidence="11">JU1422</strain>
    </source>
</reference>